<proteinExistence type="inferred from homology"/>
<dbReference type="Pfam" id="PF03948">
    <property type="entry name" value="Ribosomal_L9_C"/>
    <property type="match status" value="1"/>
</dbReference>
<dbReference type="PROSITE" id="PS00651">
    <property type="entry name" value="RIBOSOMAL_L9"/>
    <property type="match status" value="1"/>
</dbReference>
<accession>A0A2K8NAE6</accession>
<dbReference type="AlphaFoldDB" id="A0A2K8NAE6"/>
<keyword evidence="2 7" id="KW-0699">rRNA-binding</keyword>
<evidence type="ECO:0000313" key="9">
    <source>
        <dbReference type="EMBL" id="ATY86301.1"/>
    </source>
</evidence>
<dbReference type="GO" id="GO:0005840">
    <property type="term" value="C:ribosome"/>
    <property type="evidence" value="ECO:0007669"/>
    <property type="project" value="UniProtKB-KW"/>
</dbReference>
<dbReference type="InterPro" id="IPR036935">
    <property type="entry name" value="Ribosomal_bL9_N_sf"/>
</dbReference>
<evidence type="ECO:0000256" key="6">
    <source>
        <dbReference type="ARBA" id="ARBA00035292"/>
    </source>
</evidence>
<evidence type="ECO:0000313" key="10">
    <source>
        <dbReference type="EMBL" id="CAB3396343.1"/>
    </source>
</evidence>
<dbReference type="InterPro" id="IPR009027">
    <property type="entry name" value="Ribosomal_bL9/RNase_H1_N"/>
</dbReference>
<evidence type="ECO:0000313" key="12">
    <source>
        <dbReference type="Proteomes" id="UP000502196"/>
    </source>
</evidence>
<dbReference type="OrthoDB" id="9788336at2"/>
<dbReference type="RefSeq" id="WP_100669044.1">
    <property type="nucleotide sequence ID" value="NZ_CP024955.1"/>
</dbReference>
<evidence type="ECO:0000256" key="7">
    <source>
        <dbReference type="HAMAP-Rule" id="MF_00503"/>
    </source>
</evidence>
<dbReference type="GO" id="GO:0006412">
    <property type="term" value="P:translation"/>
    <property type="evidence" value="ECO:0007669"/>
    <property type="project" value="UniProtKB-UniRule"/>
</dbReference>
<dbReference type="InterPro" id="IPR000244">
    <property type="entry name" value="Ribosomal_bL9"/>
</dbReference>
<evidence type="ECO:0000256" key="4">
    <source>
        <dbReference type="ARBA" id="ARBA00022980"/>
    </source>
</evidence>
<dbReference type="Proteomes" id="UP000231932">
    <property type="component" value="Chromosome"/>
</dbReference>
<sequence>MKVIFLQDVKGQGNAGDVKDVSEGYARNYLLPRKLAVEATEANLRALQTRVEHRKAQEAERLRQAKETADKLSGLVVEITAKSGENGRLFGAVTGKQIAEALAAQGLKVDKRKIELEEPIRHPGTVTVRVRLHPEVTADIRVRVLPV</sequence>
<dbReference type="EMBL" id="CP024955">
    <property type="protein sequence ID" value="ATY86301.1"/>
    <property type="molecule type" value="Genomic_DNA"/>
</dbReference>
<dbReference type="SUPFAM" id="SSF55658">
    <property type="entry name" value="L9 N-domain-like"/>
    <property type="match status" value="1"/>
</dbReference>
<feature type="domain" description="Ribosomal protein L9" evidence="8">
    <location>
        <begin position="13"/>
        <end position="40"/>
    </location>
</feature>
<evidence type="ECO:0000259" key="8">
    <source>
        <dbReference type="PROSITE" id="PS00651"/>
    </source>
</evidence>
<dbReference type="InterPro" id="IPR036791">
    <property type="entry name" value="Ribosomal_bL9_C_sf"/>
</dbReference>
<reference evidence="9" key="2">
    <citation type="journal article" date="2018" name="Genome Announc.">
        <title>Complete Genome Sequence of Kyrpidia sp. Strain EA-1, a Thermophilic Knallgas Bacterium, Isolated from the Azores.</title>
        <authorList>
            <person name="Reiner J.E."/>
            <person name="Lapp C.J."/>
            <person name="Bunk B."/>
            <person name="Sproer C."/>
            <person name="Overmann J."/>
            <person name="Gescher J."/>
        </authorList>
    </citation>
    <scope>NUCLEOTIDE SEQUENCE</scope>
    <source>
        <strain evidence="9">EA-1</strain>
    </source>
</reference>
<dbReference type="NCBIfam" id="TIGR00158">
    <property type="entry name" value="L9"/>
    <property type="match status" value="1"/>
</dbReference>
<dbReference type="FunFam" id="3.40.5.10:FF:000002">
    <property type="entry name" value="50S ribosomal protein L9"/>
    <property type="match status" value="1"/>
</dbReference>
<protein>
    <recommendedName>
        <fullName evidence="6 7">Large ribosomal subunit protein bL9</fullName>
    </recommendedName>
</protein>
<dbReference type="KEGG" id="kyr:CVV65_16350"/>
<comment type="function">
    <text evidence="7">Binds to the 23S rRNA.</text>
</comment>
<dbReference type="Pfam" id="PF01281">
    <property type="entry name" value="Ribosomal_L9_N"/>
    <property type="match status" value="1"/>
</dbReference>
<dbReference type="SUPFAM" id="SSF55653">
    <property type="entry name" value="Ribosomal protein L9 C-domain"/>
    <property type="match status" value="1"/>
</dbReference>
<dbReference type="InterPro" id="IPR020594">
    <property type="entry name" value="Ribosomal_bL9_bac/chp"/>
</dbReference>
<dbReference type="EMBL" id="LR792683">
    <property type="protein sequence ID" value="CAB3396343.1"/>
    <property type="molecule type" value="Genomic_DNA"/>
</dbReference>
<dbReference type="HAMAP" id="MF_00503">
    <property type="entry name" value="Ribosomal_bL9"/>
    <property type="match status" value="1"/>
</dbReference>
<gene>
    <name evidence="7 10" type="primary">rplI</name>
    <name evidence="10" type="ORF">COOX1_3589</name>
    <name evidence="9" type="ORF">CVV65_16350</name>
</gene>
<dbReference type="GO" id="GO:0019843">
    <property type="term" value="F:rRNA binding"/>
    <property type="evidence" value="ECO:0007669"/>
    <property type="project" value="UniProtKB-UniRule"/>
</dbReference>
<dbReference type="InterPro" id="IPR020069">
    <property type="entry name" value="Ribosomal_bL9_C"/>
</dbReference>
<keyword evidence="5 7" id="KW-0687">Ribonucleoprotein</keyword>
<reference evidence="11" key="1">
    <citation type="submission" date="2017-11" db="EMBL/GenBank/DDBJ databases">
        <title>Complete Genome Sequence of Kyrpidia sp. Strain EA-1, a thermophilic, hydrogen-oxidizing Bacterium, isolated from the Azores.</title>
        <authorList>
            <person name="Reiner J.E."/>
            <person name="Lapp C.J."/>
            <person name="Bunk B."/>
            <person name="Gescher J."/>
        </authorList>
    </citation>
    <scope>NUCLEOTIDE SEQUENCE [LARGE SCALE GENOMIC DNA]</scope>
    <source>
        <strain evidence="11">EA-1</strain>
    </source>
</reference>
<dbReference type="PANTHER" id="PTHR21368">
    <property type="entry name" value="50S RIBOSOMAL PROTEIN L9"/>
    <property type="match status" value="1"/>
</dbReference>
<organism evidence="9 11">
    <name type="scientific">Kyrpidia spormannii</name>
    <dbReference type="NCBI Taxonomy" id="2055160"/>
    <lineage>
        <taxon>Bacteria</taxon>
        <taxon>Bacillati</taxon>
        <taxon>Bacillota</taxon>
        <taxon>Bacilli</taxon>
        <taxon>Bacillales</taxon>
        <taxon>Alicyclobacillaceae</taxon>
        <taxon>Kyrpidia</taxon>
    </lineage>
</organism>
<evidence type="ECO:0000256" key="3">
    <source>
        <dbReference type="ARBA" id="ARBA00022884"/>
    </source>
</evidence>
<evidence type="ECO:0000256" key="2">
    <source>
        <dbReference type="ARBA" id="ARBA00022730"/>
    </source>
</evidence>
<comment type="similarity">
    <text evidence="1 7">Belongs to the bacterial ribosomal protein bL9 family.</text>
</comment>
<keyword evidence="11" id="KW-1185">Reference proteome</keyword>
<keyword evidence="4 7" id="KW-0689">Ribosomal protein</keyword>
<dbReference type="Gene3D" id="3.40.5.10">
    <property type="entry name" value="Ribosomal protein L9, N-terminal domain"/>
    <property type="match status" value="1"/>
</dbReference>
<reference evidence="10 12" key="3">
    <citation type="submission" date="2020-04" db="EMBL/GenBank/DDBJ databases">
        <authorList>
            <person name="Hogendoorn C."/>
        </authorList>
    </citation>
    <scope>NUCLEOTIDE SEQUENCE [LARGE SCALE GENOMIC DNA]</scope>
    <source>
        <strain evidence="10">COOX1</strain>
    </source>
</reference>
<evidence type="ECO:0000256" key="1">
    <source>
        <dbReference type="ARBA" id="ARBA00010605"/>
    </source>
</evidence>
<dbReference type="Gene3D" id="3.10.430.100">
    <property type="entry name" value="Ribosomal protein L9, C-terminal domain"/>
    <property type="match status" value="1"/>
</dbReference>
<dbReference type="GO" id="GO:1990904">
    <property type="term" value="C:ribonucleoprotein complex"/>
    <property type="evidence" value="ECO:0007669"/>
    <property type="project" value="UniProtKB-KW"/>
</dbReference>
<dbReference type="Proteomes" id="UP000502196">
    <property type="component" value="Chromosome"/>
</dbReference>
<keyword evidence="3 7" id="KW-0694">RNA-binding</keyword>
<name>A0A2K8NAE6_9BACL</name>
<evidence type="ECO:0000256" key="5">
    <source>
        <dbReference type="ARBA" id="ARBA00023274"/>
    </source>
</evidence>
<dbReference type="InterPro" id="IPR020070">
    <property type="entry name" value="Ribosomal_bL9_N"/>
</dbReference>
<dbReference type="GO" id="GO:0003735">
    <property type="term" value="F:structural constituent of ribosome"/>
    <property type="evidence" value="ECO:0007669"/>
    <property type="project" value="InterPro"/>
</dbReference>
<evidence type="ECO:0000313" key="11">
    <source>
        <dbReference type="Proteomes" id="UP000231932"/>
    </source>
</evidence>